<evidence type="ECO:0000313" key="2">
    <source>
        <dbReference type="EMBL" id="WVY97330.1"/>
    </source>
</evidence>
<accession>A0AAQ3RMN0</accession>
<organism evidence="2 3">
    <name type="scientific">Vigna mungo</name>
    <name type="common">Black gram</name>
    <name type="synonym">Phaseolus mungo</name>
    <dbReference type="NCBI Taxonomy" id="3915"/>
    <lineage>
        <taxon>Eukaryota</taxon>
        <taxon>Viridiplantae</taxon>
        <taxon>Streptophyta</taxon>
        <taxon>Embryophyta</taxon>
        <taxon>Tracheophyta</taxon>
        <taxon>Spermatophyta</taxon>
        <taxon>Magnoliopsida</taxon>
        <taxon>eudicotyledons</taxon>
        <taxon>Gunneridae</taxon>
        <taxon>Pentapetalae</taxon>
        <taxon>rosids</taxon>
        <taxon>fabids</taxon>
        <taxon>Fabales</taxon>
        <taxon>Fabaceae</taxon>
        <taxon>Papilionoideae</taxon>
        <taxon>50 kb inversion clade</taxon>
        <taxon>NPAAA clade</taxon>
        <taxon>indigoferoid/millettioid clade</taxon>
        <taxon>Phaseoleae</taxon>
        <taxon>Vigna</taxon>
    </lineage>
</organism>
<gene>
    <name evidence="2" type="ORF">V8G54_029481</name>
</gene>
<keyword evidence="3" id="KW-1185">Reference proteome</keyword>
<reference evidence="2 3" key="1">
    <citation type="journal article" date="2023" name="Life. Sci Alliance">
        <title>Evolutionary insights into 3D genome organization and epigenetic landscape of Vigna mungo.</title>
        <authorList>
            <person name="Junaid A."/>
            <person name="Singh B."/>
            <person name="Bhatia S."/>
        </authorList>
    </citation>
    <scope>NUCLEOTIDE SEQUENCE [LARGE SCALE GENOMIC DNA]</scope>
    <source>
        <strain evidence="2">Urdbean</strain>
    </source>
</reference>
<sequence length="118" mass="13090">MFSFERDCIRLAPLTIVFATSKAKIEILFPFVDTPDVKPLLRFKFVILLPSVSKTSTALPSPAVPALPKSELTSDTCNTPKDKTKSQSNPLFAYMGSLKDLKMGKGERKEMVKNIDPI</sequence>
<name>A0AAQ3RMN0_VIGMU</name>
<dbReference type="Proteomes" id="UP001374535">
    <property type="component" value="Chromosome 9"/>
</dbReference>
<evidence type="ECO:0000313" key="3">
    <source>
        <dbReference type="Proteomes" id="UP001374535"/>
    </source>
</evidence>
<dbReference type="AlphaFoldDB" id="A0AAQ3RMN0"/>
<feature type="region of interest" description="Disordered" evidence="1">
    <location>
        <begin position="56"/>
        <end position="88"/>
    </location>
</feature>
<evidence type="ECO:0000256" key="1">
    <source>
        <dbReference type="SAM" id="MobiDB-lite"/>
    </source>
</evidence>
<dbReference type="EMBL" id="CP144692">
    <property type="protein sequence ID" value="WVY97330.1"/>
    <property type="molecule type" value="Genomic_DNA"/>
</dbReference>
<protein>
    <submittedName>
        <fullName evidence="2">Uncharacterized protein</fullName>
    </submittedName>
</protein>
<proteinExistence type="predicted"/>